<reference evidence="4" key="3">
    <citation type="journal article" date="2014" name="Nature">
        <title>Elephant shark genome provides unique insights into gnathostome evolution.</title>
        <authorList>
            <consortium name="International Elephant Shark Genome Sequencing Consortium"/>
            <person name="Venkatesh B."/>
            <person name="Lee A.P."/>
            <person name="Ravi V."/>
            <person name="Maurya A.K."/>
            <person name="Lian M.M."/>
            <person name="Swann J.B."/>
            <person name="Ohta Y."/>
            <person name="Flajnik M.F."/>
            <person name="Sutoh Y."/>
            <person name="Kasahara M."/>
            <person name="Hoon S."/>
            <person name="Gangu V."/>
            <person name="Roy S.W."/>
            <person name="Irimia M."/>
            <person name="Korzh V."/>
            <person name="Kondrychyn I."/>
            <person name="Lim Z.W."/>
            <person name="Tay B.H."/>
            <person name="Tohari S."/>
            <person name="Kong K.W."/>
            <person name="Ho S."/>
            <person name="Lorente-Galdos B."/>
            <person name="Quilez J."/>
            <person name="Marques-Bonet T."/>
            <person name="Raney B.J."/>
            <person name="Ingham P.W."/>
            <person name="Tay A."/>
            <person name="Hillier L.W."/>
            <person name="Minx P."/>
            <person name="Boehm T."/>
            <person name="Wilson R.K."/>
            <person name="Brenner S."/>
            <person name="Warren W.C."/>
        </authorList>
    </citation>
    <scope>NUCLEOTIDE SEQUENCE [LARGE SCALE GENOMIC DNA]</scope>
</reference>
<dbReference type="PROSITE" id="PS00973">
    <property type="entry name" value="USP_2"/>
    <property type="match status" value="1"/>
</dbReference>
<sequence length="429" mass="50750">MNTFDPHFQHLKTIFRHHFHPHFQHLKTIYSYQLFTVFNPRSRKQQDDCDSDHSTQDDFGTKLVAQECGSPRNSNSVTTPWKKPSQQDSTPALKDEFVGLTNTGLNCSVNVLLQTLYMIPEYKDIIMRYGRKSNLKEMDNSVLYKLYQVFQNLNSKKEVVRVEEFVQCLKLHHINVEFQMDVEELFRSLMHMIQEEQKCINRSVSPAETEVEETNIFSFTTEEHTVCSECESEFTQKEEMLNIPLSLHNPACDTPYESIEKSFEAFFSYHQLDQENAFYCDKCEWKTKTKQQCRMAYFPKVLCFQLKRFGYSTNLRKSVKISDSMTFPERCKISNKHRGQEDESIYDLFSVIVHRGTAYFGHYYAYIRHLPEREWYYFNDEIVTKASWKDIEISFGSSKHSYLGDDWYVCKCNLLLLFCNLCKFFVGGK</sequence>
<feature type="region of interest" description="Disordered" evidence="1">
    <location>
        <begin position="68"/>
        <end position="90"/>
    </location>
</feature>
<dbReference type="InParanoid" id="A0A4W3JLV0"/>
<dbReference type="InterPro" id="IPR018200">
    <property type="entry name" value="USP_CS"/>
</dbReference>
<reference evidence="4" key="2">
    <citation type="journal article" date="2007" name="PLoS Biol.">
        <title>Survey sequencing and comparative analysis of the elephant shark (Callorhinchus milii) genome.</title>
        <authorList>
            <person name="Venkatesh B."/>
            <person name="Kirkness E.F."/>
            <person name="Loh Y.H."/>
            <person name="Halpern A.L."/>
            <person name="Lee A.P."/>
            <person name="Johnson J."/>
            <person name="Dandona N."/>
            <person name="Viswanathan L.D."/>
            <person name="Tay A."/>
            <person name="Venter J.C."/>
            <person name="Strausberg R.L."/>
            <person name="Brenner S."/>
        </authorList>
    </citation>
    <scope>NUCLEOTIDE SEQUENCE [LARGE SCALE GENOMIC DNA]</scope>
</reference>
<dbReference type="InterPro" id="IPR038765">
    <property type="entry name" value="Papain-like_cys_pep_sf"/>
</dbReference>
<evidence type="ECO:0000313" key="3">
    <source>
        <dbReference type="Ensembl" id="ENSCMIP00000039008.1"/>
    </source>
</evidence>
<dbReference type="AlphaFoldDB" id="A0A4W3JLV0"/>
<dbReference type="PANTHER" id="PTHR24006">
    <property type="entry name" value="UBIQUITIN CARBOXYL-TERMINAL HYDROLASE"/>
    <property type="match status" value="1"/>
</dbReference>
<evidence type="ECO:0000256" key="1">
    <source>
        <dbReference type="SAM" id="MobiDB-lite"/>
    </source>
</evidence>
<dbReference type="Pfam" id="PF00443">
    <property type="entry name" value="UCH"/>
    <property type="match status" value="1"/>
</dbReference>
<dbReference type="Gene3D" id="3.90.70.10">
    <property type="entry name" value="Cysteine proteinases"/>
    <property type="match status" value="1"/>
</dbReference>
<evidence type="ECO:0000259" key="2">
    <source>
        <dbReference type="PROSITE" id="PS50235"/>
    </source>
</evidence>
<reference evidence="3" key="5">
    <citation type="submission" date="2025-09" db="UniProtKB">
        <authorList>
            <consortium name="Ensembl"/>
        </authorList>
    </citation>
    <scope>IDENTIFICATION</scope>
</reference>
<dbReference type="InterPro" id="IPR001394">
    <property type="entry name" value="Peptidase_C19_UCH"/>
</dbReference>
<dbReference type="PANTHER" id="PTHR24006:SF796">
    <property type="entry name" value="UBL CARBOXYL-TERMINAL HYDROLASE 18-RELATED"/>
    <property type="match status" value="1"/>
</dbReference>
<dbReference type="InterPro" id="IPR028889">
    <property type="entry name" value="USP"/>
</dbReference>
<evidence type="ECO:0000313" key="4">
    <source>
        <dbReference type="Proteomes" id="UP000314986"/>
    </source>
</evidence>
<dbReference type="Ensembl" id="ENSCMIT00000039571.1">
    <property type="protein sequence ID" value="ENSCMIP00000039008.1"/>
    <property type="gene ID" value="ENSCMIG00000016364.1"/>
</dbReference>
<dbReference type="GO" id="GO:0005634">
    <property type="term" value="C:nucleus"/>
    <property type="evidence" value="ECO:0007669"/>
    <property type="project" value="TreeGrafter"/>
</dbReference>
<dbReference type="SUPFAM" id="SSF54001">
    <property type="entry name" value="Cysteine proteinases"/>
    <property type="match status" value="1"/>
</dbReference>
<organism evidence="3 4">
    <name type="scientific">Callorhinchus milii</name>
    <name type="common">Ghost shark</name>
    <dbReference type="NCBI Taxonomy" id="7868"/>
    <lineage>
        <taxon>Eukaryota</taxon>
        <taxon>Metazoa</taxon>
        <taxon>Chordata</taxon>
        <taxon>Craniata</taxon>
        <taxon>Vertebrata</taxon>
        <taxon>Chondrichthyes</taxon>
        <taxon>Holocephali</taxon>
        <taxon>Chimaeriformes</taxon>
        <taxon>Callorhinchidae</taxon>
        <taxon>Callorhinchus</taxon>
    </lineage>
</organism>
<accession>A0A4W3JLV0</accession>
<feature type="domain" description="USP" evidence="2">
    <location>
        <begin position="98"/>
        <end position="406"/>
    </location>
</feature>
<reference evidence="3" key="4">
    <citation type="submission" date="2025-08" db="UniProtKB">
        <authorList>
            <consortium name="Ensembl"/>
        </authorList>
    </citation>
    <scope>IDENTIFICATION</scope>
</reference>
<dbReference type="GeneTree" id="ENSGT00940000161720"/>
<keyword evidence="4" id="KW-1185">Reference proteome</keyword>
<dbReference type="GO" id="GO:0004843">
    <property type="term" value="F:cysteine-type deubiquitinase activity"/>
    <property type="evidence" value="ECO:0007669"/>
    <property type="project" value="InterPro"/>
</dbReference>
<dbReference type="Proteomes" id="UP000314986">
    <property type="component" value="Unassembled WGS sequence"/>
</dbReference>
<proteinExistence type="predicted"/>
<reference evidence="4" key="1">
    <citation type="journal article" date="2006" name="Science">
        <title>Ancient noncoding elements conserved in the human genome.</title>
        <authorList>
            <person name="Venkatesh B."/>
            <person name="Kirkness E.F."/>
            <person name="Loh Y.H."/>
            <person name="Halpern A.L."/>
            <person name="Lee A.P."/>
            <person name="Johnson J."/>
            <person name="Dandona N."/>
            <person name="Viswanathan L.D."/>
            <person name="Tay A."/>
            <person name="Venter J.C."/>
            <person name="Strausberg R.L."/>
            <person name="Brenner S."/>
        </authorList>
    </citation>
    <scope>NUCLEOTIDE SEQUENCE [LARGE SCALE GENOMIC DNA]</scope>
</reference>
<name>A0A4W3JLV0_CALMI</name>
<dbReference type="GO" id="GO:0016579">
    <property type="term" value="P:protein deubiquitination"/>
    <property type="evidence" value="ECO:0007669"/>
    <property type="project" value="InterPro"/>
</dbReference>
<dbReference type="GO" id="GO:0005829">
    <property type="term" value="C:cytosol"/>
    <property type="evidence" value="ECO:0007669"/>
    <property type="project" value="TreeGrafter"/>
</dbReference>
<dbReference type="PROSITE" id="PS50235">
    <property type="entry name" value="USP_3"/>
    <property type="match status" value="1"/>
</dbReference>
<protein>
    <submittedName>
        <fullName evidence="3">Ubiquitin carboxyl-terminal hydrolase 64E-like</fullName>
    </submittedName>
</protein>
<gene>
    <name evidence="3" type="primary">LOC103175061</name>
</gene>
<dbReference type="InterPro" id="IPR050164">
    <property type="entry name" value="Peptidase_C19"/>
</dbReference>
<feature type="compositionally biased region" description="Polar residues" evidence="1">
    <location>
        <begin position="71"/>
        <end position="90"/>
    </location>
</feature>